<proteinExistence type="inferred from homology"/>
<evidence type="ECO:0000256" key="1">
    <source>
        <dbReference type="ARBA" id="ARBA00005964"/>
    </source>
</evidence>
<dbReference type="Proteomes" id="UP000075885">
    <property type="component" value="Unassembled WGS sequence"/>
</dbReference>
<keyword evidence="5" id="KW-0325">Glycoprotein</keyword>
<dbReference type="PANTHER" id="PTHR43142">
    <property type="entry name" value="CARBOXYLIC ESTER HYDROLASE"/>
    <property type="match status" value="1"/>
</dbReference>
<dbReference type="Pfam" id="PF00135">
    <property type="entry name" value="COesterase"/>
    <property type="match status" value="1"/>
</dbReference>
<protein>
    <recommendedName>
        <fullName evidence="6">Carboxylic ester hydrolase</fullName>
        <ecNumber evidence="6">3.1.1.-</ecNumber>
    </recommendedName>
</protein>
<keyword evidence="2" id="KW-0719">Serine esterase</keyword>
<evidence type="ECO:0000256" key="3">
    <source>
        <dbReference type="ARBA" id="ARBA00022801"/>
    </source>
</evidence>
<reference evidence="8" key="2">
    <citation type="submission" date="2020-05" db="UniProtKB">
        <authorList>
            <consortium name="EnsemblMetazoa"/>
        </authorList>
    </citation>
    <scope>IDENTIFICATION</scope>
    <source>
        <strain evidence="8">Epiroticus2</strain>
    </source>
</reference>
<evidence type="ECO:0000256" key="4">
    <source>
        <dbReference type="ARBA" id="ARBA00023157"/>
    </source>
</evidence>
<dbReference type="Gene3D" id="3.40.50.1820">
    <property type="entry name" value="alpha/beta hydrolase"/>
    <property type="match status" value="1"/>
</dbReference>
<dbReference type="EC" id="3.1.1.-" evidence="6"/>
<sequence length="634" mass="71242">MKYLQLRKTCKELPFVATSRRIVESLSAGRPEKQTIMVMRSVPLMGWKNVSTGSDAEKHMPITRICVQVQQGSIYGVRDRLPNGQNYYYFKGVPYAKAPVGALRFKSPMPLEKFSVSYLDCTRERSNCLGLDVLTKEISGSEDGLFLNIFTPKLGKRDDPEPLPVMVFIHGGGLIGGHGDSSLYLPNYLVQEGVIVVTLNYRLGVLGFLCLPDAGIEGNAGLKDQRAALRWISENIGVFGGDPNNVTLFGASSGAIAVNFHCLSPESKRYFHKAILQSGSIYTEFAFQEQPEEKARQLAKLLGHKPASDGEVYEVLRAAPARKLFELQPLVLTEREKAVERLFQIPFLPVIERADSLDALITRHPTEILSEPNSMDIPIILGYNERDGMMVLIDAIKTLATYNAEPERFIPRTVALNYFSPEARALGEEIRSFYFGSRPVSRDTLNQLTDVFTDKYLLAYRMTVELWARHQRRSRFFGYRFAFDGLLNKGKAIMSLSTMKGAAHIDEVYYLFSSPLLRTEVPETDRAYGLRKTMVRLWTNFARYSDPTPPQSVPDPTLPFRWEPQPNVPDGQDVPLLCLNITNDGIAMAKMPEERRMNFWAGIFERFNGKLANVKLPLISSAASDAPDLNNNTL</sequence>
<name>A0A182PHT2_9DIPT</name>
<dbReference type="GO" id="GO:0052689">
    <property type="term" value="F:carboxylic ester hydrolase activity"/>
    <property type="evidence" value="ECO:0007669"/>
    <property type="project" value="UniProtKB-KW"/>
</dbReference>
<dbReference type="InterPro" id="IPR019826">
    <property type="entry name" value="Carboxylesterase_B_AS"/>
</dbReference>
<keyword evidence="3 6" id="KW-0378">Hydrolase</keyword>
<evidence type="ECO:0000259" key="7">
    <source>
        <dbReference type="Pfam" id="PF00135"/>
    </source>
</evidence>
<reference evidence="9" key="1">
    <citation type="submission" date="2013-03" db="EMBL/GenBank/DDBJ databases">
        <title>The Genome Sequence of Anopheles epiroticus epiroticus2.</title>
        <authorList>
            <consortium name="The Broad Institute Genomics Platform"/>
            <person name="Neafsey D.E."/>
            <person name="Howell P."/>
            <person name="Walker B."/>
            <person name="Young S.K."/>
            <person name="Zeng Q."/>
            <person name="Gargeya S."/>
            <person name="Fitzgerald M."/>
            <person name="Haas B."/>
            <person name="Abouelleil A."/>
            <person name="Allen A.W."/>
            <person name="Alvarado L."/>
            <person name="Arachchi H.M."/>
            <person name="Berlin A.M."/>
            <person name="Chapman S.B."/>
            <person name="Gainer-Dewar J."/>
            <person name="Goldberg J."/>
            <person name="Griggs A."/>
            <person name="Gujja S."/>
            <person name="Hansen M."/>
            <person name="Howarth C."/>
            <person name="Imamovic A."/>
            <person name="Ireland A."/>
            <person name="Larimer J."/>
            <person name="McCowan C."/>
            <person name="Murphy C."/>
            <person name="Pearson M."/>
            <person name="Poon T.W."/>
            <person name="Priest M."/>
            <person name="Roberts A."/>
            <person name="Saif S."/>
            <person name="Shea T."/>
            <person name="Sisk P."/>
            <person name="Sykes S."/>
            <person name="Wortman J."/>
            <person name="Nusbaum C."/>
            <person name="Birren B."/>
        </authorList>
    </citation>
    <scope>NUCLEOTIDE SEQUENCE [LARGE SCALE GENOMIC DNA]</scope>
    <source>
        <strain evidence="9">Epiroticus2</strain>
    </source>
</reference>
<dbReference type="InterPro" id="IPR002018">
    <property type="entry name" value="CarbesteraseB"/>
</dbReference>
<dbReference type="SUPFAM" id="SSF53474">
    <property type="entry name" value="alpha/beta-Hydrolases"/>
    <property type="match status" value="1"/>
</dbReference>
<dbReference type="PROSITE" id="PS00122">
    <property type="entry name" value="CARBOXYLESTERASE_B_1"/>
    <property type="match status" value="1"/>
</dbReference>
<evidence type="ECO:0000256" key="2">
    <source>
        <dbReference type="ARBA" id="ARBA00022487"/>
    </source>
</evidence>
<dbReference type="PANTHER" id="PTHR43142:SF1">
    <property type="entry name" value="CARBOXYLIC ESTER HYDROLASE"/>
    <property type="match status" value="1"/>
</dbReference>
<keyword evidence="4" id="KW-1015">Disulfide bond</keyword>
<dbReference type="VEuPathDB" id="VectorBase:AEPI006492"/>
<evidence type="ECO:0000313" key="9">
    <source>
        <dbReference type="Proteomes" id="UP000075885"/>
    </source>
</evidence>
<accession>A0A182PHT2</accession>
<keyword evidence="9" id="KW-1185">Reference proteome</keyword>
<evidence type="ECO:0000313" key="8">
    <source>
        <dbReference type="EnsemblMetazoa" id="AEPI006492-PA"/>
    </source>
</evidence>
<dbReference type="InterPro" id="IPR029058">
    <property type="entry name" value="AB_hydrolase_fold"/>
</dbReference>
<dbReference type="FunFam" id="3.40.50.1820:FF:000092">
    <property type="entry name" value="Carboxylic ester hydrolase"/>
    <property type="match status" value="1"/>
</dbReference>
<feature type="domain" description="Carboxylesterase type B" evidence="7">
    <location>
        <begin position="66"/>
        <end position="600"/>
    </location>
</feature>
<evidence type="ECO:0000256" key="6">
    <source>
        <dbReference type="RuleBase" id="RU361235"/>
    </source>
</evidence>
<dbReference type="EnsemblMetazoa" id="AEPI006492-RA">
    <property type="protein sequence ID" value="AEPI006492-PA"/>
    <property type="gene ID" value="AEPI006492"/>
</dbReference>
<evidence type="ECO:0000256" key="5">
    <source>
        <dbReference type="ARBA" id="ARBA00023180"/>
    </source>
</evidence>
<dbReference type="STRING" id="199890.A0A182PHT2"/>
<comment type="similarity">
    <text evidence="1 6">Belongs to the type-B carboxylesterase/lipase family.</text>
</comment>
<dbReference type="AlphaFoldDB" id="A0A182PHT2"/>
<organism evidence="8 9">
    <name type="scientific">Anopheles epiroticus</name>
    <dbReference type="NCBI Taxonomy" id="199890"/>
    <lineage>
        <taxon>Eukaryota</taxon>
        <taxon>Metazoa</taxon>
        <taxon>Ecdysozoa</taxon>
        <taxon>Arthropoda</taxon>
        <taxon>Hexapoda</taxon>
        <taxon>Insecta</taxon>
        <taxon>Pterygota</taxon>
        <taxon>Neoptera</taxon>
        <taxon>Endopterygota</taxon>
        <taxon>Diptera</taxon>
        <taxon>Nematocera</taxon>
        <taxon>Culicoidea</taxon>
        <taxon>Culicidae</taxon>
        <taxon>Anophelinae</taxon>
        <taxon>Anopheles</taxon>
    </lineage>
</organism>